<protein>
    <submittedName>
        <fullName evidence="1">Uncharacterized protein</fullName>
    </submittedName>
</protein>
<dbReference type="RefSeq" id="WP_036779916.1">
    <property type="nucleotide sequence ID" value="NZ_AVBG01000002.1"/>
</dbReference>
<organism evidence="1 2">
    <name type="scientific">Pontibacillus chungwhensis BH030062</name>
    <dbReference type="NCBI Taxonomy" id="1385513"/>
    <lineage>
        <taxon>Bacteria</taxon>
        <taxon>Bacillati</taxon>
        <taxon>Bacillota</taxon>
        <taxon>Bacilli</taxon>
        <taxon>Bacillales</taxon>
        <taxon>Bacillaceae</taxon>
        <taxon>Pontibacillus</taxon>
    </lineage>
</organism>
<dbReference type="EMBL" id="AVBG01000002">
    <property type="protein sequence ID" value="KGP92731.1"/>
    <property type="molecule type" value="Genomic_DNA"/>
</dbReference>
<sequence>MVEDSVRQGWIENNVDFLLKPNSSYQIGFAEDVTSSLSDQTVSVFLDSVSSEDAQVAYEDYKSHPNISDRQFLEQLAVKNAVTQINEGSASGYGGYLLETLNLTFNSDTGTFSESTEKKPIAYVDINNGKVTMRDAAEVEQNNATIPGLRITTPLSDRRVILNYKIKGENYTIGVWLGVDEVF</sequence>
<gene>
    <name evidence="1" type="ORF">N780_13480</name>
</gene>
<comment type="caution">
    <text evidence="1">The sequence shown here is derived from an EMBL/GenBank/DDBJ whole genome shotgun (WGS) entry which is preliminary data.</text>
</comment>
<accession>A0A0A2V1P2</accession>
<evidence type="ECO:0000313" key="1">
    <source>
        <dbReference type="EMBL" id="KGP92731.1"/>
    </source>
</evidence>
<name>A0A0A2V1P2_9BACI</name>
<keyword evidence="2" id="KW-1185">Reference proteome</keyword>
<evidence type="ECO:0000313" key="2">
    <source>
        <dbReference type="Proteomes" id="UP000030153"/>
    </source>
</evidence>
<proteinExistence type="predicted"/>
<dbReference type="AlphaFoldDB" id="A0A0A2V1P2"/>
<dbReference type="Proteomes" id="UP000030153">
    <property type="component" value="Unassembled WGS sequence"/>
</dbReference>
<reference evidence="1 2" key="1">
    <citation type="submission" date="2013-08" db="EMBL/GenBank/DDBJ databases">
        <title>Genome of Pontibacillus chungwhensis.</title>
        <authorList>
            <person name="Wang Q."/>
            <person name="Wang G."/>
        </authorList>
    </citation>
    <scope>NUCLEOTIDE SEQUENCE [LARGE SCALE GENOMIC DNA]</scope>
    <source>
        <strain evidence="1 2">BH030062</strain>
    </source>
</reference>